<dbReference type="EMBL" id="BTSY01000005">
    <property type="protein sequence ID" value="GMT27442.1"/>
    <property type="molecule type" value="Genomic_DNA"/>
</dbReference>
<accession>A0AAV5W6H9</accession>
<proteinExistence type="predicted"/>
<protein>
    <submittedName>
        <fullName evidence="1">Uncharacterized protein</fullName>
    </submittedName>
</protein>
<evidence type="ECO:0000313" key="2">
    <source>
        <dbReference type="Proteomes" id="UP001432322"/>
    </source>
</evidence>
<organism evidence="1 2">
    <name type="scientific">Pristionchus fissidentatus</name>
    <dbReference type="NCBI Taxonomy" id="1538716"/>
    <lineage>
        <taxon>Eukaryota</taxon>
        <taxon>Metazoa</taxon>
        <taxon>Ecdysozoa</taxon>
        <taxon>Nematoda</taxon>
        <taxon>Chromadorea</taxon>
        <taxon>Rhabditida</taxon>
        <taxon>Rhabditina</taxon>
        <taxon>Diplogasteromorpha</taxon>
        <taxon>Diplogasteroidea</taxon>
        <taxon>Neodiplogasteridae</taxon>
        <taxon>Pristionchus</taxon>
    </lineage>
</organism>
<evidence type="ECO:0000313" key="1">
    <source>
        <dbReference type="EMBL" id="GMT27442.1"/>
    </source>
</evidence>
<keyword evidence="2" id="KW-1185">Reference proteome</keyword>
<sequence length="71" mass="7885">LWAAEHSATALTVINHLSTEKNVRIELSQTFNLRTRSLGSSKALKFPTLLDNSKKCLKSLAEVLIAQYSIN</sequence>
<gene>
    <name evidence="1" type="ORF">PFISCL1PPCAC_18739</name>
</gene>
<dbReference type="Proteomes" id="UP001432322">
    <property type="component" value="Unassembled WGS sequence"/>
</dbReference>
<feature type="non-terminal residue" evidence="1">
    <location>
        <position position="1"/>
    </location>
</feature>
<feature type="non-terminal residue" evidence="1">
    <location>
        <position position="71"/>
    </location>
</feature>
<comment type="caution">
    <text evidence="1">The sequence shown here is derived from an EMBL/GenBank/DDBJ whole genome shotgun (WGS) entry which is preliminary data.</text>
</comment>
<reference evidence="1" key="1">
    <citation type="submission" date="2023-10" db="EMBL/GenBank/DDBJ databases">
        <title>Genome assembly of Pristionchus species.</title>
        <authorList>
            <person name="Yoshida K."/>
            <person name="Sommer R.J."/>
        </authorList>
    </citation>
    <scope>NUCLEOTIDE SEQUENCE</scope>
    <source>
        <strain evidence="1">RS5133</strain>
    </source>
</reference>
<dbReference type="AlphaFoldDB" id="A0AAV5W6H9"/>
<name>A0AAV5W6H9_9BILA</name>